<dbReference type="Pfam" id="PF00067">
    <property type="entry name" value="p450"/>
    <property type="match status" value="1"/>
</dbReference>
<dbReference type="InterPro" id="IPR002401">
    <property type="entry name" value="Cyt_P450_E_grp-I"/>
</dbReference>
<evidence type="ECO:0000256" key="7">
    <source>
        <dbReference type="ARBA" id="ARBA00022989"/>
    </source>
</evidence>
<keyword evidence="7 13" id="KW-1133">Transmembrane helix</keyword>
<dbReference type="PANTHER" id="PTHR24305">
    <property type="entry name" value="CYTOCHROME P450"/>
    <property type="match status" value="1"/>
</dbReference>
<keyword evidence="11 13" id="KW-0472">Membrane</keyword>
<proteinExistence type="inferred from homology"/>
<sequence length="540" mass="60475">MLAQALSFERDKLPSLGTLVLGFATIWVFGTIVYRLYLHPLSHLPGPFLAKVTDFYGAYHAWTQKNHYHMYNLHKKYGHVIRYGPNKVSFDTAVAIKEIYSTTKPLKKSAGYRALILAGNEYNVLTSIDKTVHGKKRRILGQGFSDQAIRSYEPIVLERVERFCESLTKEAGSDGWGVVKNMSRLCAALTFDVMGALVFGQPFHILEDESGFSYIIDAILAASKSVGVFHHLMVIGKNEFLFKIRGAFRLLFIKLKDIKSIKSFLELSAKMTKQRAALETAKASGEDITSVRGTPKRDILGYILNAQDPETGERMSPGEVWSEARLLIIAGSDTTSTSLSGALYYLARNPEMYTKLRGEIRSTFASQEEVIPGQRLSKCQYLKFVVEEALRMAAPVGGILWRETTTDYIIEGVKLPKGTDVGAPIYAVHHNSDNFTNPHVFNPDRWDESIVGQESVSLAKSAWFPFQLGSRGCIGRPLAMMELTLTLARIAYDFELKFDERKGSLGQTTIVDGNLEFETIDQLTAETDGPYLRFKRSEKV</sequence>
<dbReference type="Proteomes" id="UP001365542">
    <property type="component" value="Unassembled WGS sequence"/>
</dbReference>
<dbReference type="PRINTS" id="PR00385">
    <property type="entry name" value="P450"/>
</dbReference>
<accession>A0AAV9XGK5</accession>
<evidence type="ECO:0000313" key="14">
    <source>
        <dbReference type="EMBL" id="KAK6540269.1"/>
    </source>
</evidence>
<evidence type="ECO:0000256" key="11">
    <source>
        <dbReference type="ARBA" id="ARBA00023136"/>
    </source>
</evidence>
<dbReference type="CDD" id="cd11061">
    <property type="entry name" value="CYP67-like"/>
    <property type="match status" value="1"/>
</dbReference>
<evidence type="ECO:0000256" key="6">
    <source>
        <dbReference type="ARBA" id="ARBA00022723"/>
    </source>
</evidence>
<evidence type="ECO:0000256" key="10">
    <source>
        <dbReference type="ARBA" id="ARBA00023033"/>
    </source>
</evidence>
<evidence type="ECO:0000313" key="15">
    <source>
        <dbReference type="Proteomes" id="UP001365542"/>
    </source>
</evidence>
<evidence type="ECO:0000256" key="3">
    <source>
        <dbReference type="ARBA" id="ARBA00010617"/>
    </source>
</evidence>
<dbReference type="InterPro" id="IPR050121">
    <property type="entry name" value="Cytochrome_P450_monoxygenase"/>
</dbReference>
<keyword evidence="15" id="KW-1185">Reference proteome</keyword>
<comment type="similarity">
    <text evidence="3">Belongs to the cytochrome P450 family.</text>
</comment>
<dbReference type="InterPro" id="IPR001128">
    <property type="entry name" value="Cyt_P450"/>
</dbReference>
<evidence type="ECO:0000256" key="9">
    <source>
        <dbReference type="ARBA" id="ARBA00023004"/>
    </source>
</evidence>
<feature type="binding site" description="axial binding residue" evidence="12">
    <location>
        <position position="473"/>
    </location>
    <ligand>
        <name>heme</name>
        <dbReference type="ChEBI" id="CHEBI:30413"/>
    </ligand>
    <ligandPart>
        <name>Fe</name>
        <dbReference type="ChEBI" id="CHEBI:18248"/>
    </ligandPart>
</feature>
<comment type="cofactor">
    <cofactor evidence="1 12">
        <name>heme</name>
        <dbReference type="ChEBI" id="CHEBI:30413"/>
    </cofactor>
</comment>
<dbReference type="GO" id="GO:1902181">
    <property type="term" value="P:verruculogen biosynthetic process"/>
    <property type="evidence" value="ECO:0007669"/>
    <property type="project" value="UniProtKB-ARBA"/>
</dbReference>
<feature type="transmembrane region" description="Helical" evidence="13">
    <location>
        <begin position="16"/>
        <end position="37"/>
    </location>
</feature>
<dbReference type="FunFam" id="1.10.630.10:FF:000063">
    <property type="entry name" value="Cytochrome P450 monooxygenase"/>
    <property type="match status" value="1"/>
</dbReference>
<keyword evidence="9 12" id="KW-0408">Iron</keyword>
<keyword evidence="10" id="KW-0503">Monooxygenase</keyword>
<protein>
    <recommendedName>
        <fullName evidence="16">Cytochrome P450</fullName>
    </recommendedName>
</protein>
<dbReference type="InterPro" id="IPR036396">
    <property type="entry name" value="Cyt_P450_sf"/>
</dbReference>
<dbReference type="SUPFAM" id="SSF48264">
    <property type="entry name" value="Cytochrome P450"/>
    <property type="match status" value="1"/>
</dbReference>
<dbReference type="GO" id="GO:0005506">
    <property type="term" value="F:iron ion binding"/>
    <property type="evidence" value="ECO:0007669"/>
    <property type="project" value="InterPro"/>
</dbReference>
<evidence type="ECO:0000256" key="13">
    <source>
        <dbReference type="SAM" id="Phobius"/>
    </source>
</evidence>
<evidence type="ECO:0000256" key="1">
    <source>
        <dbReference type="ARBA" id="ARBA00001971"/>
    </source>
</evidence>
<keyword evidence="6 12" id="KW-0479">Metal-binding</keyword>
<evidence type="ECO:0000256" key="8">
    <source>
        <dbReference type="ARBA" id="ARBA00023002"/>
    </source>
</evidence>
<reference evidence="14 15" key="1">
    <citation type="submission" date="2019-10" db="EMBL/GenBank/DDBJ databases">
        <authorList>
            <person name="Palmer J.M."/>
        </authorList>
    </citation>
    <scope>NUCLEOTIDE SEQUENCE [LARGE SCALE GENOMIC DNA]</scope>
    <source>
        <strain evidence="14 15">TWF694</strain>
    </source>
</reference>
<evidence type="ECO:0000256" key="12">
    <source>
        <dbReference type="PIRSR" id="PIRSR602401-1"/>
    </source>
</evidence>
<dbReference type="Gene3D" id="1.10.630.10">
    <property type="entry name" value="Cytochrome P450"/>
    <property type="match status" value="1"/>
</dbReference>
<keyword evidence="5 13" id="KW-0812">Transmembrane</keyword>
<evidence type="ECO:0000256" key="4">
    <source>
        <dbReference type="ARBA" id="ARBA00022617"/>
    </source>
</evidence>
<dbReference type="AlphaFoldDB" id="A0AAV9XGK5"/>
<dbReference type="GO" id="GO:0016020">
    <property type="term" value="C:membrane"/>
    <property type="evidence" value="ECO:0007669"/>
    <property type="project" value="UniProtKB-SubCell"/>
</dbReference>
<dbReference type="GO" id="GO:0016705">
    <property type="term" value="F:oxidoreductase activity, acting on paired donors, with incorporation or reduction of molecular oxygen"/>
    <property type="evidence" value="ECO:0007669"/>
    <property type="project" value="InterPro"/>
</dbReference>
<evidence type="ECO:0008006" key="16">
    <source>
        <dbReference type="Google" id="ProtNLM"/>
    </source>
</evidence>
<name>A0AAV9XGK5_9PEZI</name>
<dbReference type="PRINTS" id="PR00463">
    <property type="entry name" value="EP450I"/>
</dbReference>
<evidence type="ECO:0000256" key="2">
    <source>
        <dbReference type="ARBA" id="ARBA00004370"/>
    </source>
</evidence>
<gene>
    <name evidence="14" type="ORF">TWF694_009082</name>
</gene>
<dbReference type="PANTHER" id="PTHR24305:SF237">
    <property type="entry name" value="CYTOCHROME P450 MONOOXYGENASE ATNE-RELATED"/>
    <property type="match status" value="1"/>
</dbReference>
<keyword evidence="4 12" id="KW-0349">Heme</keyword>
<dbReference type="EMBL" id="JAVHJO010000005">
    <property type="protein sequence ID" value="KAK6540269.1"/>
    <property type="molecule type" value="Genomic_DNA"/>
</dbReference>
<keyword evidence="8" id="KW-0560">Oxidoreductase</keyword>
<evidence type="ECO:0000256" key="5">
    <source>
        <dbReference type="ARBA" id="ARBA00022692"/>
    </source>
</evidence>
<dbReference type="GO" id="GO:0020037">
    <property type="term" value="F:heme binding"/>
    <property type="evidence" value="ECO:0007669"/>
    <property type="project" value="InterPro"/>
</dbReference>
<organism evidence="14 15">
    <name type="scientific">Orbilia ellipsospora</name>
    <dbReference type="NCBI Taxonomy" id="2528407"/>
    <lineage>
        <taxon>Eukaryota</taxon>
        <taxon>Fungi</taxon>
        <taxon>Dikarya</taxon>
        <taxon>Ascomycota</taxon>
        <taxon>Pezizomycotina</taxon>
        <taxon>Orbiliomycetes</taxon>
        <taxon>Orbiliales</taxon>
        <taxon>Orbiliaceae</taxon>
        <taxon>Orbilia</taxon>
    </lineage>
</organism>
<comment type="caution">
    <text evidence="14">The sequence shown here is derived from an EMBL/GenBank/DDBJ whole genome shotgun (WGS) entry which is preliminary data.</text>
</comment>
<dbReference type="GO" id="GO:0004497">
    <property type="term" value="F:monooxygenase activity"/>
    <property type="evidence" value="ECO:0007669"/>
    <property type="project" value="UniProtKB-KW"/>
</dbReference>
<comment type="subcellular location">
    <subcellularLocation>
        <location evidence="2">Membrane</location>
    </subcellularLocation>
</comment>